<protein>
    <submittedName>
        <fullName evidence="7">Transcription factor bHLH30</fullName>
    </submittedName>
</protein>
<organism evidence="7 8">
    <name type="scientific">Vitis vinifera</name>
    <name type="common">Grape</name>
    <dbReference type="NCBI Taxonomy" id="29760"/>
    <lineage>
        <taxon>Eukaryota</taxon>
        <taxon>Viridiplantae</taxon>
        <taxon>Streptophyta</taxon>
        <taxon>Embryophyta</taxon>
        <taxon>Tracheophyta</taxon>
        <taxon>Spermatophyta</taxon>
        <taxon>Magnoliopsida</taxon>
        <taxon>eudicotyledons</taxon>
        <taxon>Gunneridae</taxon>
        <taxon>Pentapetalae</taxon>
        <taxon>rosids</taxon>
        <taxon>Vitales</taxon>
        <taxon>Vitaceae</taxon>
        <taxon>Viteae</taxon>
        <taxon>Vitis</taxon>
    </lineage>
</organism>
<dbReference type="Gene3D" id="4.10.280.10">
    <property type="entry name" value="Helix-loop-helix DNA-binding domain"/>
    <property type="match status" value="1"/>
</dbReference>
<gene>
    <name evidence="7" type="primary">BHLH30_1</name>
    <name evidence="7" type="ORF">CK203_033128</name>
</gene>
<comment type="caution">
    <text evidence="7">The sequence shown here is derived from an EMBL/GenBank/DDBJ whole genome shotgun (WGS) entry which is preliminary data.</text>
</comment>
<dbReference type="GO" id="GO:0005634">
    <property type="term" value="C:nucleus"/>
    <property type="evidence" value="ECO:0007669"/>
    <property type="project" value="UniProtKB-SubCell"/>
</dbReference>
<evidence type="ECO:0000256" key="2">
    <source>
        <dbReference type="ARBA" id="ARBA00023015"/>
    </source>
</evidence>
<dbReference type="CDD" id="cd11455">
    <property type="entry name" value="bHLH_AtAIG1_like"/>
    <property type="match status" value="1"/>
</dbReference>
<comment type="subcellular location">
    <subcellularLocation>
        <location evidence="1">Nucleus</location>
    </subcellularLocation>
</comment>
<feature type="domain" description="BHLH" evidence="6">
    <location>
        <begin position="33"/>
        <end position="82"/>
    </location>
</feature>
<dbReference type="SUPFAM" id="SSF55021">
    <property type="entry name" value="ACT-like"/>
    <property type="match status" value="1"/>
</dbReference>
<evidence type="ECO:0000313" key="7">
    <source>
        <dbReference type="EMBL" id="RVW65550.1"/>
    </source>
</evidence>
<accession>A0A438G021</accession>
<dbReference type="AlphaFoldDB" id="A0A438G021"/>
<keyword evidence="2" id="KW-0805">Transcription regulation</keyword>
<name>A0A438G021_VITVI</name>
<dbReference type="PANTHER" id="PTHR45844:SF16">
    <property type="entry name" value="TRANSCRIPTION FACTOR BHLH30-LIKE"/>
    <property type="match status" value="1"/>
</dbReference>
<reference evidence="7 8" key="1">
    <citation type="journal article" date="2018" name="PLoS Genet.">
        <title>Population sequencing reveals clonal diversity and ancestral inbreeding in the grapevine cultivar Chardonnay.</title>
        <authorList>
            <person name="Roach M.J."/>
            <person name="Johnson D.L."/>
            <person name="Bohlmann J."/>
            <person name="van Vuuren H.J."/>
            <person name="Jones S.J."/>
            <person name="Pretorius I.S."/>
            <person name="Schmidt S.A."/>
            <person name="Borneman A.R."/>
        </authorList>
    </citation>
    <scope>NUCLEOTIDE SEQUENCE [LARGE SCALE GENOMIC DNA]</scope>
    <source>
        <strain evidence="8">cv. Chardonnay</strain>
        <tissue evidence="7">Leaf</tissue>
    </source>
</reference>
<dbReference type="GO" id="GO:0046983">
    <property type="term" value="F:protein dimerization activity"/>
    <property type="evidence" value="ECO:0007669"/>
    <property type="project" value="InterPro"/>
</dbReference>
<evidence type="ECO:0000256" key="1">
    <source>
        <dbReference type="ARBA" id="ARBA00004123"/>
    </source>
</evidence>
<dbReference type="GO" id="GO:0003677">
    <property type="term" value="F:DNA binding"/>
    <property type="evidence" value="ECO:0007669"/>
    <property type="project" value="UniProtKB-KW"/>
</dbReference>
<dbReference type="SUPFAM" id="SSF47459">
    <property type="entry name" value="HLH, helix-loop-helix DNA-binding domain"/>
    <property type="match status" value="1"/>
</dbReference>
<dbReference type="OrthoDB" id="71302at2759"/>
<dbReference type="Pfam" id="PF00010">
    <property type="entry name" value="HLH"/>
    <property type="match status" value="1"/>
</dbReference>
<dbReference type="PROSITE" id="PS50888">
    <property type="entry name" value="BHLH"/>
    <property type="match status" value="1"/>
</dbReference>
<dbReference type="PANTHER" id="PTHR45844">
    <property type="entry name" value="TRANSCRIPTION FACTOR BHLH30"/>
    <property type="match status" value="1"/>
</dbReference>
<dbReference type="EMBL" id="QGNW01000687">
    <property type="protein sequence ID" value="RVW65550.1"/>
    <property type="molecule type" value="Genomic_DNA"/>
</dbReference>
<dbReference type="InterPro" id="IPR045865">
    <property type="entry name" value="ACT-like_dom_sf"/>
</dbReference>
<dbReference type="Proteomes" id="UP000288805">
    <property type="component" value="Unassembled WGS sequence"/>
</dbReference>
<sequence length="221" mass="24003">MLPFQSYYDPVQQMKLKLEDGDSGTRVEGKSTAACNSHSEAERRRRQRINAHLSTLRTLLPNTTKTDKASLLAEVVRHVTELRKRAADVAGQNGDGCCSGGGSESWTFPGETDEVTLGYYEGDERLIKATLCCEDRPSLNRDLTQAIGSVRARVVRAEMATVGGRTKSVVVMQWGGGGEAELGNLRRALKAVVENRASGFGSTGVFPLHKRPRFSTSNASS</sequence>
<dbReference type="InterPro" id="IPR045847">
    <property type="entry name" value="AIG1-like"/>
</dbReference>
<dbReference type="SMART" id="SM00353">
    <property type="entry name" value="HLH"/>
    <property type="match status" value="1"/>
</dbReference>
<evidence type="ECO:0000256" key="3">
    <source>
        <dbReference type="ARBA" id="ARBA00023125"/>
    </source>
</evidence>
<evidence type="ECO:0000313" key="8">
    <source>
        <dbReference type="Proteomes" id="UP000288805"/>
    </source>
</evidence>
<dbReference type="GO" id="GO:0003700">
    <property type="term" value="F:DNA-binding transcription factor activity"/>
    <property type="evidence" value="ECO:0007669"/>
    <property type="project" value="InterPro"/>
</dbReference>
<proteinExistence type="predicted"/>
<dbReference type="InterPro" id="IPR036638">
    <property type="entry name" value="HLH_DNA-bd_sf"/>
</dbReference>
<keyword evidence="5" id="KW-0539">Nucleus</keyword>
<keyword evidence="4" id="KW-0804">Transcription</keyword>
<keyword evidence="3" id="KW-0238">DNA-binding</keyword>
<dbReference type="InterPro" id="IPR011598">
    <property type="entry name" value="bHLH_dom"/>
</dbReference>
<evidence type="ECO:0000256" key="5">
    <source>
        <dbReference type="ARBA" id="ARBA00023242"/>
    </source>
</evidence>
<evidence type="ECO:0000259" key="6">
    <source>
        <dbReference type="PROSITE" id="PS50888"/>
    </source>
</evidence>
<evidence type="ECO:0000256" key="4">
    <source>
        <dbReference type="ARBA" id="ARBA00023163"/>
    </source>
</evidence>